<protein>
    <submittedName>
        <fullName evidence="1">Uncharacterized protein</fullName>
    </submittedName>
</protein>
<comment type="caution">
    <text evidence="1">The sequence shown here is derived from an EMBL/GenBank/DDBJ whole genome shotgun (WGS) entry which is preliminary data.</text>
</comment>
<dbReference type="Proteomes" id="UP001176429">
    <property type="component" value="Unassembled WGS sequence"/>
</dbReference>
<reference evidence="1" key="1">
    <citation type="submission" date="2023-07" db="EMBL/GenBank/DDBJ databases">
        <authorList>
            <person name="Kim M.K."/>
        </authorList>
    </citation>
    <scope>NUCLEOTIDE SEQUENCE</scope>
    <source>
        <strain evidence="1">ASUV-10-1</strain>
    </source>
</reference>
<dbReference type="RefSeq" id="WP_305007365.1">
    <property type="nucleotide sequence ID" value="NZ_JAUQSY010000009.1"/>
</dbReference>
<name>A0ABT9BCV4_9BACT</name>
<keyword evidence="2" id="KW-1185">Reference proteome</keyword>
<accession>A0ABT9BCV4</accession>
<sequence length="127" mass="14524">MYDLPAQLSDDAVQALRSNLRRVIELRDEIKEMPKPTGRGAYQPSDYLNQVRDRLRAVYHGERDRFYVPHTDAIMALQHLEELGTPKINSSFSTSKTKLLSILNRYIKGLQRGFAEHEKETGSVPPA</sequence>
<evidence type="ECO:0000313" key="2">
    <source>
        <dbReference type="Proteomes" id="UP001176429"/>
    </source>
</evidence>
<proteinExistence type="predicted"/>
<dbReference type="EMBL" id="JAUQSY010000009">
    <property type="protein sequence ID" value="MDO7876032.1"/>
    <property type="molecule type" value="Genomic_DNA"/>
</dbReference>
<organism evidence="1 2">
    <name type="scientific">Hymenobacter aranciens</name>
    <dbReference type="NCBI Taxonomy" id="3063996"/>
    <lineage>
        <taxon>Bacteria</taxon>
        <taxon>Pseudomonadati</taxon>
        <taxon>Bacteroidota</taxon>
        <taxon>Cytophagia</taxon>
        <taxon>Cytophagales</taxon>
        <taxon>Hymenobacteraceae</taxon>
        <taxon>Hymenobacter</taxon>
    </lineage>
</organism>
<gene>
    <name evidence="1" type="ORF">Q5H93_14910</name>
</gene>
<evidence type="ECO:0000313" key="1">
    <source>
        <dbReference type="EMBL" id="MDO7876032.1"/>
    </source>
</evidence>